<organism evidence="1 2">
    <name type="scientific">Pan paniscus</name>
    <name type="common">Pygmy chimpanzee</name>
    <name type="synonym">Bonobo</name>
    <dbReference type="NCBI Taxonomy" id="9597"/>
    <lineage>
        <taxon>Eukaryota</taxon>
        <taxon>Metazoa</taxon>
        <taxon>Chordata</taxon>
        <taxon>Craniata</taxon>
        <taxon>Vertebrata</taxon>
        <taxon>Euteleostomi</taxon>
        <taxon>Mammalia</taxon>
        <taxon>Eutheria</taxon>
        <taxon>Euarchontoglires</taxon>
        <taxon>Primates</taxon>
        <taxon>Haplorrhini</taxon>
        <taxon>Catarrhini</taxon>
        <taxon>Hominidae</taxon>
        <taxon>Pan</taxon>
    </lineage>
</organism>
<protein>
    <submittedName>
        <fullName evidence="1">Uncharacterized protein</fullName>
    </submittedName>
</protein>
<dbReference type="GeneTree" id="ENSGT00910000148209"/>
<dbReference type="EMBL" id="AJFE02043516">
    <property type="status" value="NOT_ANNOTATED_CDS"/>
    <property type="molecule type" value="Genomic_DNA"/>
</dbReference>
<dbReference type="AlphaFoldDB" id="A0A2R9AGB8"/>
<dbReference type="Ensembl" id="ENSPPAT00000037275.1">
    <property type="protein sequence ID" value="ENSPPAP00000014588.1"/>
    <property type="gene ID" value="ENSPPAG00000030462.1"/>
</dbReference>
<accession>A0A2R9AGB8</accession>
<evidence type="ECO:0000313" key="2">
    <source>
        <dbReference type="Proteomes" id="UP000240080"/>
    </source>
</evidence>
<keyword evidence="2" id="KW-1185">Reference proteome</keyword>
<sequence length="74" mass="8107">MMWLLTSPGGVEAIRPCSEEPLPGCDVGKLQQPSVTGLSSYQARSNIPVGERRTRNSRERIPKLVQSRTNVASL</sequence>
<reference evidence="1" key="3">
    <citation type="submission" date="2025-09" db="UniProtKB">
        <authorList>
            <consortium name="Ensembl"/>
        </authorList>
    </citation>
    <scope>IDENTIFICATION</scope>
</reference>
<dbReference type="Bgee" id="ENSPPAG00000030462">
    <property type="expression patterns" value="Expressed in cerebellum and 6 other cell types or tissues"/>
</dbReference>
<reference evidence="1" key="2">
    <citation type="submission" date="2025-08" db="UniProtKB">
        <authorList>
            <consortium name="Ensembl"/>
        </authorList>
    </citation>
    <scope>IDENTIFICATION</scope>
</reference>
<dbReference type="Proteomes" id="UP000240080">
    <property type="component" value="Chromosome 19"/>
</dbReference>
<evidence type="ECO:0000313" key="1">
    <source>
        <dbReference type="Ensembl" id="ENSPPAP00000014588.1"/>
    </source>
</evidence>
<reference evidence="1 2" key="1">
    <citation type="journal article" date="2012" name="Nature">
        <title>The bonobo genome compared with the chimpanzee and human genomes.</title>
        <authorList>
            <person name="Prufer K."/>
            <person name="Munch K."/>
            <person name="Hellmann I."/>
            <person name="Akagi K."/>
            <person name="Miller J.R."/>
            <person name="Walenz B."/>
            <person name="Koren S."/>
            <person name="Sutton G."/>
            <person name="Kodira C."/>
            <person name="Winer R."/>
            <person name="Knight J.R."/>
            <person name="Mullikin J.C."/>
            <person name="Meader S.J."/>
            <person name="Ponting C.P."/>
            <person name="Lunter G."/>
            <person name="Higashino S."/>
            <person name="Hobolth A."/>
            <person name="Dutheil J."/>
            <person name="Karakoc E."/>
            <person name="Alkan C."/>
            <person name="Sajjadian S."/>
            <person name="Catacchio C.R."/>
            <person name="Ventura M."/>
            <person name="Marques-Bonet T."/>
            <person name="Eichler E.E."/>
            <person name="Andre C."/>
            <person name="Atencia R."/>
            <person name="Mugisha L."/>
            <person name="Junhold J."/>
            <person name="Patterson N."/>
            <person name="Siebauer M."/>
            <person name="Good J.M."/>
            <person name="Fischer A."/>
            <person name="Ptak S.E."/>
            <person name="Lachmann M."/>
            <person name="Symer D.E."/>
            <person name="Mailund T."/>
            <person name="Schierup M.H."/>
            <person name="Andres A.M."/>
            <person name="Kelso J."/>
            <person name="Paabo S."/>
        </authorList>
    </citation>
    <scope>NUCLEOTIDE SEQUENCE [LARGE SCALE GENOMIC DNA]</scope>
</reference>
<proteinExistence type="predicted"/>
<name>A0A2R9AGB8_PANPA</name>